<dbReference type="AlphaFoldDB" id="A0A939FAC6"/>
<keyword evidence="2" id="KW-1185">Reference proteome</keyword>
<proteinExistence type="predicted"/>
<organism evidence="1 2">
    <name type="scientific">Streptomyces beijiangensis</name>
    <dbReference type="NCBI Taxonomy" id="163361"/>
    <lineage>
        <taxon>Bacteria</taxon>
        <taxon>Bacillati</taxon>
        <taxon>Actinomycetota</taxon>
        <taxon>Actinomycetes</taxon>
        <taxon>Kitasatosporales</taxon>
        <taxon>Streptomycetaceae</taxon>
        <taxon>Streptomyces</taxon>
    </lineage>
</organism>
<evidence type="ECO:0000313" key="2">
    <source>
        <dbReference type="Proteomes" id="UP000664167"/>
    </source>
</evidence>
<reference evidence="1" key="1">
    <citation type="submission" date="2021-03" db="EMBL/GenBank/DDBJ databases">
        <title>Streptomyces poriferae sp. nov., a novel marine sponge-derived Actinobacteria species with anti-MRSA activity.</title>
        <authorList>
            <person name="Sandoval-Powers M."/>
            <person name="Kralova S."/>
            <person name="Nguyen G.-S."/>
            <person name="Fawwal D."/>
            <person name="Degnes K."/>
            <person name="Klinkenberg G."/>
            <person name="Sletta H."/>
            <person name="Wentzel A."/>
            <person name="Liles M.R."/>
        </authorList>
    </citation>
    <scope>NUCLEOTIDE SEQUENCE</scope>
    <source>
        <strain evidence="1">DSM 41794</strain>
    </source>
</reference>
<dbReference type="EMBL" id="JAFLRJ010000167">
    <property type="protein sequence ID" value="MBO0513822.1"/>
    <property type="molecule type" value="Genomic_DNA"/>
</dbReference>
<dbReference type="Proteomes" id="UP000664167">
    <property type="component" value="Unassembled WGS sequence"/>
</dbReference>
<accession>A0A939FAC6</accession>
<sequence length="169" mass="19081">MEEYGVLSRFAWKAVTTVPDSNLSWISGQLSLDDLRALERVTIQMSNQRGITLTHLLASWKAHVEKLESDISLPSSDRSVWGAHDLIAALIIRDSIQDGLGALDAPLRSRFDSLLSEVDERFTSFTEPDALLRIEKVHARPEGEREWWWKRIPAAGPAREEVILYSGLD</sequence>
<evidence type="ECO:0000313" key="1">
    <source>
        <dbReference type="EMBL" id="MBO0513822.1"/>
    </source>
</evidence>
<comment type="caution">
    <text evidence="1">The sequence shown here is derived from an EMBL/GenBank/DDBJ whole genome shotgun (WGS) entry which is preliminary data.</text>
</comment>
<gene>
    <name evidence="1" type="ORF">J0695_18740</name>
</gene>
<protein>
    <submittedName>
        <fullName evidence="1">Uncharacterized protein</fullName>
    </submittedName>
</protein>
<name>A0A939FAC6_9ACTN</name>
<dbReference type="RefSeq" id="WP_206963238.1">
    <property type="nucleotide sequence ID" value="NZ_BAAAJJ010000010.1"/>
</dbReference>